<dbReference type="EMBL" id="CP117812">
    <property type="protein sequence ID" value="WDE98950.1"/>
    <property type="molecule type" value="Genomic_DNA"/>
</dbReference>
<evidence type="ECO:0000313" key="3">
    <source>
        <dbReference type="EMBL" id="WDE98950.1"/>
    </source>
</evidence>
<dbReference type="InterPro" id="IPR012902">
    <property type="entry name" value="N_methyl_site"/>
</dbReference>
<organism evidence="3 4">
    <name type="scientific">Lentisphaera profundi</name>
    <dbReference type="NCBI Taxonomy" id="1658616"/>
    <lineage>
        <taxon>Bacteria</taxon>
        <taxon>Pseudomonadati</taxon>
        <taxon>Lentisphaerota</taxon>
        <taxon>Lentisphaeria</taxon>
        <taxon>Lentisphaerales</taxon>
        <taxon>Lentisphaeraceae</taxon>
        <taxon>Lentisphaera</taxon>
    </lineage>
</organism>
<dbReference type="PANTHER" id="PTHR30093">
    <property type="entry name" value="GENERAL SECRETION PATHWAY PROTEIN G"/>
    <property type="match status" value="1"/>
</dbReference>
<dbReference type="SUPFAM" id="SSF54523">
    <property type="entry name" value="Pili subunits"/>
    <property type="match status" value="1"/>
</dbReference>
<dbReference type="PANTHER" id="PTHR30093:SF2">
    <property type="entry name" value="TYPE II SECRETION SYSTEM PROTEIN H"/>
    <property type="match status" value="1"/>
</dbReference>
<gene>
    <name evidence="3" type="ORF">PQO03_14010</name>
</gene>
<dbReference type="Proteomes" id="UP001214250">
    <property type="component" value="Chromosome 2"/>
</dbReference>
<protein>
    <submittedName>
        <fullName evidence="3">Type II secretion system protein</fullName>
    </submittedName>
</protein>
<name>A0ABY7W0I6_9BACT</name>
<keyword evidence="4" id="KW-1185">Reference proteome</keyword>
<keyword evidence="1" id="KW-0488">Methylation</keyword>
<feature type="transmembrane region" description="Helical" evidence="2">
    <location>
        <begin position="6"/>
        <end position="29"/>
    </location>
</feature>
<sequence length="241" mass="26683">METKKFTLIELLVVVAIIGILASLLLPVLGKAREKGKAAVCKSNQKQLAIAFYMYMDDNDGMAPLCGTRYQWNDYLALYDGRDHVPHAAKYTAAPISSDQYGEAKIYGCPSSDVGTPTNASILSYTYFRYDGGGMNRGAATWSQSNMGTYSVQLSTVTDASSSILLHEYWDFGNRVGRNWGSAIDFRYIFDNPNKRGHFQDTGKSTYLMADGSVHSLTFGSTLMGIGARNDTRETMWDLHK</sequence>
<dbReference type="NCBIfam" id="TIGR02532">
    <property type="entry name" value="IV_pilin_GFxxxE"/>
    <property type="match status" value="1"/>
</dbReference>
<proteinExistence type="predicted"/>
<dbReference type="Gene3D" id="3.30.700.10">
    <property type="entry name" value="Glycoprotein, Type 4 Pilin"/>
    <property type="match status" value="1"/>
</dbReference>
<accession>A0ABY7W0I6</accession>
<dbReference type="RefSeq" id="WP_274153816.1">
    <property type="nucleotide sequence ID" value="NZ_CP117812.1"/>
</dbReference>
<dbReference type="InterPro" id="IPR045584">
    <property type="entry name" value="Pilin-like"/>
</dbReference>
<evidence type="ECO:0000313" key="4">
    <source>
        <dbReference type="Proteomes" id="UP001214250"/>
    </source>
</evidence>
<dbReference type="InterPro" id="IPR000983">
    <property type="entry name" value="Bac_GSPG_pilin"/>
</dbReference>
<keyword evidence="2" id="KW-1133">Transmembrane helix</keyword>
<reference evidence="3 4" key="1">
    <citation type="submission" date="2023-02" db="EMBL/GenBank/DDBJ databases">
        <title>Genome sequence of Lentisphaera profundi SAORIC-696.</title>
        <authorList>
            <person name="Kim e."/>
            <person name="Cho J.-C."/>
            <person name="Choi A."/>
            <person name="Kang I."/>
        </authorList>
    </citation>
    <scope>NUCLEOTIDE SEQUENCE [LARGE SCALE GENOMIC DNA]</scope>
    <source>
        <strain evidence="3 4">SAORIC-696</strain>
    </source>
</reference>
<keyword evidence="2" id="KW-0472">Membrane</keyword>
<dbReference type="PRINTS" id="PR00813">
    <property type="entry name" value="BCTERIALGSPG"/>
</dbReference>
<evidence type="ECO:0000256" key="1">
    <source>
        <dbReference type="ARBA" id="ARBA00022481"/>
    </source>
</evidence>
<keyword evidence="2" id="KW-0812">Transmembrane</keyword>
<evidence type="ECO:0000256" key="2">
    <source>
        <dbReference type="SAM" id="Phobius"/>
    </source>
</evidence>